<dbReference type="Pfam" id="PF17131">
    <property type="entry name" value="LolA_like"/>
    <property type="match status" value="1"/>
</dbReference>
<evidence type="ECO:0000313" key="4">
    <source>
        <dbReference type="Proteomes" id="UP000231019"/>
    </source>
</evidence>
<keyword evidence="3" id="KW-0449">Lipoprotein</keyword>
<comment type="caution">
    <text evidence="3">The sequence shown here is derived from an EMBL/GenBank/DDBJ whole genome shotgun (WGS) entry which is preliminary data.</text>
</comment>
<dbReference type="EMBL" id="PFFQ01000037">
    <property type="protein sequence ID" value="PIW16718.1"/>
    <property type="molecule type" value="Genomic_DNA"/>
</dbReference>
<feature type="domain" description="Uncharacterized protein TP-0789" evidence="2">
    <location>
        <begin position="67"/>
        <end position="247"/>
    </location>
</feature>
<organism evidence="3 4">
    <name type="scientific">bacterium (Candidatus Blackallbacteria) CG17_big_fil_post_rev_8_21_14_2_50_48_46</name>
    <dbReference type="NCBI Taxonomy" id="2014261"/>
    <lineage>
        <taxon>Bacteria</taxon>
        <taxon>Candidatus Blackallbacteria</taxon>
    </lineage>
</organism>
<dbReference type="PANTHER" id="PTHR37507:SF2">
    <property type="entry name" value="SPORULATION PROTEIN YDCC"/>
    <property type="match status" value="1"/>
</dbReference>
<dbReference type="Proteomes" id="UP000231019">
    <property type="component" value="Unassembled WGS sequence"/>
</dbReference>
<dbReference type="SUPFAM" id="SSF89392">
    <property type="entry name" value="Prokaryotic lipoproteins and lipoprotein localization factors"/>
    <property type="match status" value="1"/>
</dbReference>
<evidence type="ECO:0000256" key="1">
    <source>
        <dbReference type="SAM" id="SignalP"/>
    </source>
</evidence>
<dbReference type="Gene3D" id="2.50.20.10">
    <property type="entry name" value="Lipoprotein localisation LolA/LolB/LppX"/>
    <property type="match status" value="1"/>
</dbReference>
<gene>
    <name evidence="3" type="ORF">COW36_13210</name>
</gene>
<dbReference type="CDD" id="cd16329">
    <property type="entry name" value="LolA_like"/>
    <property type="match status" value="1"/>
</dbReference>
<proteinExistence type="predicted"/>
<name>A0A2M7G4A9_9BACT</name>
<protein>
    <submittedName>
        <fullName evidence="3">Outer membrane lipoprotein-sorting protein</fullName>
    </submittedName>
</protein>
<sequence length="249" mass="29002">MKTLILSGLAFVALSLPAHALTALEIIQKSLEITQGDTSQGKMEMLIVKPKWQRKLVMEFWESRKGKKFFTRIIAPAKEKGTGSLKIDKSMWNYLPKIEKVMKIPPSLMLQPWLGSDFTNDDLVKEISLENDYTHQLLGEEVVEGIKTYKLELVPKPDVPVVWGKVHYFVDKERFLPVRQEYFSESGKLVKYMRFSEFKTLHNRYVPTRMEMVPVNEKNQKTVITYLEVRYNAPIDDEIFSLRNLKNSK</sequence>
<accession>A0A2M7G4A9</accession>
<reference evidence="3 4" key="1">
    <citation type="submission" date="2017-09" db="EMBL/GenBank/DDBJ databases">
        <title>Depth-based differentiation of microbial function through sediment-hosted aquifers and enrichment of novel symbionts in the deep terrestrial subsurface.</title>
        <authorList>
            <person name="Probst A.J."/>
            <person name="Ladd B."/>
            <person name="Jarett J.K."/>
            <person name="Geller-Mcgrath D.E."/>
            <person name="Sieber C.M."/>
            <person name="Emerson J.B."/>
            <person name="Anantharaman K."/>
            <person name="Thomas B.C."/>
            <person name="Malmstrom R."/>
            <person name="Stieglmeier M."/>
            <person name="Klingl A."/>
            <person name="Woyke T."/>
            <person name="Ryan C.M."/>
            <person name="Banfield J.F."/>
        </authorList>
    </citation>
    <scope>NUCLEOTIDE SEQUENCE [LARGE SCALE GENOMIC DNA]</scope>
    <source>
        <strain evidence="3">CG17_big_fil_post_rev_8_21_14_2_50_48_46</strain>
    </source>
</reference>
<dbReference type="PANTHER" id="PTHR37507">
    <property type="entry name" value="SPORULATION PROTEIN YDCC"/>
    <property type="match status" value="1"/>
</dbReference>
<feature type="signal peptide" evidence="1">
    <location>
        <begin position="1"/>
        <end position="20"/>
    </location>
</feature>
<dbReference type="InterPro" id="IPR052944">
    <property type="entry name" value="Sporulation_related"/>
</dbReference>
<evidence type="ECO:0000259" key="2">
    <source>
        <dbReference type="Pfam" id="PF17131"/>
    </source>
</evidence>
<dbReference type="InterPro" id="IPR029046">
    <property type="entry name" value="LolA/LolB/LppX"/>
</dbReference>
<evidence type="ECO:0000313" key="3">
    <source>
        <dbReference type="EMBL" id="PIW16718.1"/>
    </source>
</evidence>
<dbReference type="AlphaFoldDB" id="A0A2M7G4A9"/>
<dbReference type="InterPro" id="IPR033399">
    <property type="entry name" value="TP_0789-like"/>
</dbReference>
<keyword evidence="1" id="KW-0732">Signal</keyword>
<feature type="chain" id="PRO_5014928450" evidence="1">
    <location>
        <begin position="21"/>
        <end position="249"/>
    </location>
</feature>